<dbReference type="STRING" id="990288.Atc_1750"/>
<dbReference type="Gene3D" id="1.20.1600.10">
    <property type="entry name" value="Outer membrane efflux proteins (OEP)"/>
    <property type="match status" value="1"/>
</dbReference>
<evidence type="ECO:0000256" key="2">
    <source>
        <dbReference type="ARBA" id="ARBA00007613"/>
    </source>
</evidence>
<keyword evidence="5" id="KW-0812">Transmembrane</keyword>
<evidence type="ECO:0000256" key="3">
    <source>
        <dbReference type="ARBA" id="ARBA00022448"/>
    </source>
</evidence>
<dbReference type="GO" id="GO:0015562">
    <property type="term" value="F:efflux transmembrane transporter activity"/>
    <property type="evidence" value="ECO:0007669"/>
    <property type="project" value="InterPro"/>
</dbReference>
<name>F9ZT24_ACICS</name>
<dbReference type="HOGENOM" id="CLU_012817_10_3_6"/>
<dbReference type="EMBL" id="CP002573">
    <property type="protein sequence ID" value="AEK58398.1"/>
    <property type="molecule type" value="Genomic_DNA"/>
</dbReference>
<keyword evidence="10" id="KW-1185">Reference proteome</keyword>
<evidence type="ECO:0000256" key="4">
    <source>
        <dbReference type="ARBA" id="ARBA00022452"/>
    </source>
</evidence>
<dbReference type="GO" id="GO:1990281">
    <property type="term" value="C:efflux pump complex"/>
    <property type="evidence" value="ECO:0007669"/>
    <property type="project" value="TreeGrafter"/>
</dbReference>
<sequence length="493" mass="52295">MAHQVGKPGFLARVYMSGSLRGARRIFIVLLAAVLSPAAQALDFADCVKAALQQNPAMLEAHAESAEAKGAVSAARGHLLPKLTASFSASQSNNALTVFGMKLSQRRATFNSFGANQFDPNLGAAGLDIAPGNLDHPSGYHNFGTKLQLDIPIWNGGAIRGGIDQATAMLRAAQNGDRAAQQKLIFALLQAYDGVVAAQSAIEVAEKAQQAAAAYVKTSRQLLARGVIVKSDLLSAEVHQEEAQLALRHARDQKANALENLAVLIGRAQTEGLEVGAPVMPAFPEGTLEQLQAEALADNAGIQALREQLKAARARAGVTVARAAYLPHVNAMANQEWNGTGIGNGAPSYTVGGEVSWAALDFSRGGQVDSARAKVQLQLAKLQQAEDHLRVQLGQAWRAAHEASARVKSRELAVRQAEEAQRLLRLRYENGVETLTGLLRGQAELDRIRAELVQARYDEAVERAALWLALGKLELAHIVAVTGASVPQEGATG</sequence>
<evidence type="ECO:0000256" key="8">
    <source>
        <dbReference type="SAM" id="SignalP"/>
    </source>
</evidence>
<evidence type="ECO:0000313" key="9">
    <source>
        <dbReference type="EMBL" id="AEK58398.1"/>
    </source>
</evidence>
<keyword evidence="3" id="KW-0813">Transport</keyword>
<dbReference type="KEGG" id="acu:Atc_1750"/>
<dbReference type="PANTHER" id="PTHR30026:SF21">
    <property type="entry name" value="SLR1270 PROTEIN"/>
    <property type="match status" value="1"/>
</dbReference>
<reference evidence="9 10" key="1">
    <citation type="journal article" date="2011" name="J. Genet. Genomics">
        <title>Unraveling the Acidithiobacillus caldus complete genome and its central metabolisms for carbon assimilation.</title>
        <authorList>
            <person name="You X.Y."/>
            <person name="Guo X."/>
            <person name="Zheng H.J."/>
            <person name="Zhang M.J."/>
            <person name="Liu L.J."/>
            <person name="Zhu Y.Q."/>
            <person name="Zhu B."/>
            <person name="Wang S.Y."/>
            <person name="Zhao G.P."/>
            <person name="Poetsch A."/>
            <person name="Jiang C.Y."/>
            <person name="Liu S.J."/>
        </authorList>
    </citation>
    <scope>NUCLEOTIDE SEQUENCE [LARGE SCALE GENOMIC DNA]</scope>
    <source>
        <strain evidence="9 10">SM-1</strain>
    </source>
</reference>
<accession>F9ZT24</accession>
<dbReference type="AlphaFoldDB" id="F9ZT24"/>
<dbReference type="PANTHER" id="PTHR30026">
    <property type="entry name" value="OUTER MEMBRANE PROTEIN TOLC"/>
    <property type="match status" value="1"/>
</dbReference>
<organism evidence="9 10">
    <name type="scientific">Acidithiobacillus caldus (strain SM-1)</name>
    <dbReference type="NCBI Taxonomy" id="990288"/>
    <lineage>
        <taxon>Bacteria</taxon>
        <taxon>Pseudomonadati</taxon>
        <taxon>Pseudomonadota</taxon>
        <taxon>Acidithiobacillia</taxon>
        <taxon>Acidithiobacillales</taxon>
        <taxon>Acidithiobacillaceae</taxon>
        <taxon>Acidithiobacillus</taxon>
    </lineage>
</organism>
<keyword evidence="8" id="KW-0732">Signal</keyword>
<feature type="signal peptide" evidence="8">
    <location>
        <begin position="1"/>
        <end position="41"/>
    </location>
</feature>
<evidence type="ECO:0000256" key="1">
    <source>
        <dbReference type="ARBA" id="ARBA00004442"/>
    </source>
</evidence>
<dbReference type="GO" id="GO:0015288">
    <property type="term" value="F:porin activity"/>
    <property type="evidence" value="ECO:0007669"/>
    <property type="project" value="TreeGrafter"/>
</dbReference>
<comment type="subcellular location">
    <subcellularLocation>
        <location evidence="1">Cell outer membrane</location>
    </subcellularLocation>
</comment>
<evidence type="ECO:0000256" key="6">
    <source>
        <dbReference type="ARBA" id="ARBA00023136"/>
    </source>
</evidence>
<proteinExistence type="inferred from homology"/>
<feature type="chain" id="PRO_5003396257" evidence="8">
    <location>
        <begin position="42"/>
        <end position="493"/>
    </location>
</feature>
<dbReference type="InterPro" id="IPR051906">
    <property type="entry name" value="TolC-like"/>
</dbReference>
<evidence type="ECO:0000256" key="7">
    <source>
        <dbReference type="ARBA" id="ARBA00023237"/>
    </source>
</evidence>
<evidence type="ECO:0000313" key="10">
    <source>
        <dbReference type="Proteomes" id="UP000006135"/>
    </source>
</evidence>
<evidence type="ECO:0000256" key="5">
    <source>
        <dbReference type="ARBA" id="ARBA00022692"/>
    </source>
</evidence>
<comment type="similarity">
    <text evidence="2">Belongs to the outer membrane factor (OMF) (TC 1.B.17) family.</text>
</comment>
<keyword evidence="4" id="KW-1134">Transmembrane beta strand</keyword>
<protein>
    <submittedName>
        <fullName evidence="9">Outer membrane protein, RND efflux system</fullName>
    </submittedName>
</protein>
<dbReference type="InterPro" id="IPR003423">
    <property type="entry name" value="OMP_efflux"/>
</dbReference>
<dbReference type="Proteomes" id="UP000006135">
    <property type="component" value="Chromosome"/>
</dbReference>
<dbReference type="SUPFAM" id="SSF56954">
    <property type="entry name" value="Outer membrane efflux proteins (OEP)"/>
    <property type="match status" value="1"/>
</dbReference>
<dbReference type="GO" id="GO:0009279">
    <property type="term" value="C:cell outer membrane"/>
    <property type="evidence" value="ECO:0007669"/>
    <property type="project" value="UniProtKB-SubCell"/>
</dbReference>
<keyword evidence="7" id="KW-0998">Cell outer membrane</keyword>
<dbReference type="Pfam" id="PF02321">
    <property type="entry name" value="OEP"/>
    <property type="match status" value="2"/>
</dbReference>
<keyword evidence="6" id="KW-0472">Membrane</keyword>
<gene>
    <name evidence="9" type="ordered locus">Atc_1750</name>
</gene>